<dbReference type="PANTHER" id="PTHR24148:SF80">
    <property type="entry name" value="HETEROKARYON INCOMPATIBILITY DOMAIN-CONTAINING PROTEIN"/>
    <property type="match status" value="1"/>
</dbReference>
<dbReference type="HOGENOM" id="CLU_756702_0_0_1"/>
<proteinExistence type="predicted"/>
<sequence length="366" mass="40811">MTDMILAVQTWRMRIPRPFCLQVLPQSMLESFNIRKATDSRDLVFSLLGFLDPSSPHSDLVKPDYSKKSGQVYRDLAQYLIITGGNLCVLNARVIHASIQGHRNIPSWVPNWRALHGPTVPGVGGDIPFCNFVSSLIDFSKNGRVLSAKGFEIDEVTSICQNSFWLLDTQNIHNAGFQDFTNQILHGASVNGETSLSAFLRLYDLLSRKERCLSLSRMERIENAIPLLRSLSRIILNRSGDTHQSFSAITNLVTQYLGQDASVKEKDQLQALIMNSKVECRTTTVRGSIMSTNYAVFRTSRGALGAGPEWTARGDKLCQIAAHSVPFLLRPILGGYRNVGQCIVVDLELAKIAEDLIPRMKVFDIK</sequence>
<evidence type="ECO:0000313" key="1">
    <source>
        <dbReference type="EMBL" id="KIN02752.1"/>
    </source>
</evidence>
<dbReference type="Proteomes" id="UP000054321">
    <property type="component" value="Unassembled WGS sequence"/>
</dbReference>
<dbReference type="InterPro" id="IPR052895">
    <property type="entry name" value="HetReg/Transcr_Mod"/>
</dbReference>
<protein>
    <submittedName>
        <fullName evidence="1">Uncharacterized protein</fullName>
    </submittedName>
</protein>
<evidence type="ECO:0000313" key="2">
    <source>
        <dbReference type="Proteomes" id="UP000054321"/>
    </source>
</evidence>
<dbReference type="AlphaFoldDB" id="A0A0C3HK91"/>
<dbReference type="PANTHER" id="PTHR24148">
    <property type="entry name" value="ANKYRIN REPEAT DOMAIN-CONTAINING PROTEIN 39 HOMOLOG-RELATED"/>
    <property type="match status" value="1"/>
</dbReference>
<dbReference type="InParanoid" id="A0A0C3HK91"/>
<keyword evidence="2" id="KW-1185">Reference proteome</keyword>
<organism evidence="1 2">
    <name type="scientific">Oidiodendron maius (strain Zn)</name>
    <dbReference type="NCBI Taxonomy" id="913774"/>
    <lineage>
        <taxon>Eukaryota</taxon>
        <taxon>Fungi</taxon>
        <taxon>Dikarya</taxon>
        <taxon>Ascomycota</taxon>
        <taxon>Pezizomycotina</taxon>
        <taxon>Leotiomycetes</taxon>
        <taxon>Leotiomycetes incertae sedis</taxon>
        <taxon>Myxotrichaceae</taxon>
        <taxon>Oidiodendron</taxon>
    </lineage>
</organism>
<accession>A0A0C3HK91</accession>
<reference evidence="2" key="2">
    <citation type="submission" date="2015-01" db="EMBL/GenBank/DDBJ databases">
        <title>Evolutionary Origins and Diversification of the Mycorrhizal Mutualists.</title>
        <authorList>
            <consortium name="DOE Joint Genome Institute"/>
            <consortium name="Mycorrhizal Genomics Consortium"/>
            <person name="Kohler A."/>
            <person name="Kuo A."/>
            <person name="Nagy L.G."/>
            <person name="Floudas D."/>
            <person name="Copeland A."/>
            <person name="Barry K.W."/>
            <person name="Cichocki N."/>
            <person name="Veneault-Fourrey C."/>
            <person name="LaButti K."/>
            <person name="Lindquist E.A."/>
            <person name="Lipzen A."/>
            <person name="Lundell T."/>
            <person name="Morin E."/>
            <person name="Murat C."/>
            <person name="Riley R."/>
            <person name="Ohm R."/>
            <person name="Sun H."/>
            <person name="Tunlid A."/>
            <person name="Henrissat B."/>
            <person name="Grigoriev I.V."/>
            <person name="Hibbett D.S."/>
            <person name="Martin F."/>
        </authorList>
    </citation>
    <scope>NUCLEOTIDE SEQUENCE [LARGE SCALE GENOMIC DNA]</scope>
    <source>
        <strain evidence="2">Zn</strain>
    </source>
</reference>
<name>A0A0C3HK91_OIDMZ</name>
<reference evidence="1 2" key="1">
    <citation type="submission" date="2014-04" db="EMBL/GenBank/DDBJ databases">
        <authorList>
            <consortium name="DOE Joint Genome Institute"/>
            <person name="Kuo A."/>
            <person name="Martino E."/>
            <person name="Perotto S."/>
            <person name="Kohler A."/>
            <person name="Nagy L.G."/>
            <person name="Floudas D."/>
            <person name="Copeland A."/>
            <person name="Barry K.W."/>
            <person name="Cichocki N."/>
            <person name="Veneault-Fourrey C."/>
            <person name="LaButti K."/>
            <person name="Lindquist E.A."/>
            <person name="Lipzen A."/>
            <person name="Lundell T."/>
            <person name="Morin E."/>
            <person name="Murat C."/>
            <person name="Sun H."/>
            <person name="Tunlid A."/>
            <person name="Henrissat B."/>
            <person name="Grigoriev I.V."/>
            <person name="Hibbett D.S."/>
            <person name="Martin F."/>
            <person name="Nordberg H.P."/>
            <person name="Cantor M.N."/>
            <person name="Hua S.X."/>
        </authorList>
    </citation>
    <scope>NUCLEOTIDE SEQUENCE [LARGE SCALE GENOMIC DNA]</scope>
    <source>
        <strain evidence="1 2">Zn</strain>
    </source>
</reference>
<dbReference type="EMBL" id="KN832874">
    <property type="protein sequence ID" value="KIN02752.1"/>
    <property type="molecule type" value="Genomic_DNA"/>
</dbReference>
<gene>
    <name evidence="1" type="ORF">OIDMADRAFT_18453</name>
</gene>